<dbReference type="SUPFAM" id="SSF53187">
    <property type="entry name" value="Zn-dependent exopeptidases"/>
    <property type="match status" value="1"/>
</dbReference>
<dbReference type="InParanoid" id="A0A2G4YUD6"/>
<evidence type="ECO:0000313" key="11">
    <source>
        <dbReference type="EMBL" id="PHZ85952.1"/>
    </source>
</evidence>
<dbReference type="NCBIfam" id="TIGR01892">
    <property type="entry name" value="AcOrn-deacetyl"/>
    <property type="match status" value="1"/>
</dbReference>
<dbReference type="InterPro" id="IPR001261">
    <property type="entry name" value="ArgE/DapE_CS"/>
</dbReference>
<evidence type="ECO:0000256" key="7">
    <source>
        <dbReference type="ARBA" id="ARBA00022801"/>
    </source>
</evidence>
<evidence type="ECO:0000256" key="1">
    <source>
        <dbReference type="ARBA" id="ARBA00001947"/>
    </source>
</evidence>
<dbReference type="InterPro" id="IPR036264">
    <property type="entry name" value="Bact_exopeptidase_dim_dom"/>
</dbReference>
<gene>
    <name evidence="11" type="primary">argE</name>
    <name evidence="11" type="ORF">CRD36_04570</name>
</gene>
<name>A0A2G4YUD6_9PROT</name>
<evidence type="ECO:0000256" key="3">
    <source>
        <dbReference type="ARBA" id="ARBA00022490"/>
    </source>
</evidence>
<comment type="cofactor">
    <cofactor evidence="1">
        <name>Zn(2+)</name>
        <dbReference type="ChEBI" id="CHEBI:29105"/>
    </cofactor>
</comment>
<dbReference type="GO" id="GO:0046872">
    <property type="term" value="F:metal ion binding"/>
    <property type="evidence" value="ECO:0007669"/>
    <property type="project" value="UniProtKB-KW"/>
</dbReference>
<accession>A0A2G4YUD6</accession>
<dbReference type="InterPro" id="IPR050072">
    <property type="entry name" value="Peptidase_M20A"/>
</dbReference>
<dbReference type="PANTHER" id="PTHR43808:SF31">
    <property type="entry name" value="N-ACETYL-L-CITRULLINE DEACETYLASE"/>
    <property type="match status" value="1"/>
</dbReference>
<evidence type="ECO:0000256" key="5">
    <source>
        <dbReference type="ARBA" id="ARBA00022605"/>
    </source>
</evidence>
<reference evidence="11 12" key="1">
    <citation type="submission" date="2017-10" db="EMBL/GenBank/DDBJ databases">
        <title>Frigbacter circumglobatus gen. nov. sp. nov., isolated from sediment cultured in situ.</title>
        <authorList>
            <person name="Zhao Z."/>
        </authorList>
    </citation>
    <scope>NUCLEOTIDE SEQUENCE [LARGE SCALE GENOMIC DNA]</scope>
    <source>
        <strain evidence="11 12">ZYL</strain>
    </source>
</reference>
<keyword evidence="5" id="KW-0028">Amino-acid biosynthesis</keyword>
<evidence type="ECO:0000256" key="8">
    <source>
        <dbReference type="ARBA" id="ARBA00022833"/>
    </source>
</evidence>
<dbReference type="CDD" id="cd03894">
    <property type="entry name" value="M20_ArgE"/>
    <property type="match status" value="1"/>
</dbReference>
<dbReference type="GO" id="GO:0008777">
    <property type="term" value="F:acetylornithine deacetylase activity"/>
    <property type="evidence" value="ECO:0007669"/>
    <property type="project" value="TreeGrafter"/>
</dbReference>
<dbReference type="Gene3D" id="3.30.70.360">
    <property type="match status" value="1"/>
</dbReference>
<protein>
    <submittedName>
        <fullName evidence="11">Acetylornithine deacetylase</fullName>
    </submittedName>
</protein>
<dbReference type="PANTHER" id="PTHR43808">
    <property type="entry name" value="ACETYLORNITHINE DEACETYLASE"/>
    <property type="match status" value="1"/>
</dbReference>
<dbReference type="InterPro" id="IPR011650">
    <property type="entry name" value="Peptidase_M20_dimer"/>
</dbReference>
<dbReference type="Pfam" id="PF07687">
    <property type="entry name" value="M20_dimer"/>
    <property type="match status" value="1"/>
</dbReference>
<dbReference type="Gene3D" id="3.40.630.10">
    <property type="entry name" value="Zn peptidases"/>
    <property type="match status" value="1"/>
</dbReference>
<dbReference type="NCBIfam" id="NF005710">
    <property type="entry name" value="PRK07522.1"/>
    <property type="match status" value="1"/>
</dbReference>
<keyword evidence="7" id="KW-0378">Hydrolase</keyword>
<evidence type="ECO:0000256" key="9">
    <source>
        <dbReference type="ARBA" id="ARBA00023285"/>
    </source>
</evidence>
<sequence length="386" mass="42108">MKEYSAEQMLEKLVAFDTTSWKSNLELIDFVTAYLEGHGVPVRTFFNEEGTKANLLATIGPEDMPGIILSGHTDVVPVTEQKWSGDPFAMWGNDDRLYGRGTCDMKGFIACVLTAVPDFVAADLKEPIHLAFSYDEENGCTGVMSLVEHVGKMPVKPRACIVGEPTSMKVVNSHKGICNMLTRVTGHEAHSSTDRGINAVMYAADMVQFISGLAAEMRERKPLVEGFDPPYTTIHVGRMSGGTAPNITPSYCEFEWDCRTIPGSDEEEVLTRFNTYVDAEIIPSMETQAAGYGAVETEVTSKVPALLPQTGSSAESLVMALAHQNEVQVVSYGTEAGHFQQTGGVPTVVCGPGSILQAHRPDEFIEIAQMRACEDFLQRLLDVVKK</sequence>
<evidence type="ECO:0000256" key="6">
    <source>
        <dbReference type="ARBA" id="ARBA00022723"/>
    </source>
</evidence>
<dbReference type="OrthoDB" id="9809784at2"/>
<evidence type="ECO:0000259" key="10">
    <source>
        <dbReference type="Pfam" id="PF07687"/>
    </source>
</evidence>
<evidence type="ECO:0000256" key="2">
    <source>
        <dbReference type="ARBA" id="ARBA00005691"/>
    </source>
</evidence>
<dbReference type="FunCoup" id="A0A2G4YUD6">
    <property type="interactions" value="273"/>
</dbReference>
<comment type="similarity">
    <text evidence="2">Belongs to the peptidase M20A family. ArgE subfamily.</text>
</comment>
<keyword evidence="8" id="KW-0862">Zinc</keyword>
<dbReference type="SUPFAM" id="SSF55031">
    <property type="entry name" value="Bacterial exopeptidase dimerisation domain"/>
    <property type="match status" value="1"/>
</dbReference>
<dbReference type="Proteomes" id="UP000229730">
    <property type="component" value="Unassembled WGS sequence"/>
</dbReference>
<feature type="domain" description="Peptidase M20 dimerisation" evidence="10">
    <location>
        <begin position="172"/>
        <end position="280"/>
    </location>
</feature>
<dbReference type="Pfam" id="PF01546">
    <property type="entry name" value="Peptidase_M20"/>
    <property type="match status" value="1"/>
</dbReference>
<evidence type="ECO:0000313" key="12">
    <source>
        <dbReference type="Proteomes" id="UP000229730"/>
    </source>
</evidence>
<organism evidence="11 12">
    <name type="scientific">Paremcibacter congregatus</name>
    <dbReference type="NCBI Taxonomy" id="2043170"/>
    <lineage>
        <taxon>Bacteria</taxon>
        <taxon>Pseudomonadati</taxon>
        <taxon>Pseudomonadota</taxon>
        <taxon>Alphaproteobacteria</taxon>
        <taxon>Emcibacterales</taxon>
        <taxon>Emcibacteraceae</taxon>
        <taxon>Paremcibacter</taxon>
    </lineage>
</organism>
<keyword evidence="4" id="KW-0055">Arginine biosynthesis</keyword>
<dbReference type="EMBL" id="PDEM01000009">
    <property type="protein sequence ID" value="PHZ85952.1"/>
    <property type="molecule type" value="Genomic_DNA"/>
</dbReference>
<dbReference type="InterPro" id="IPR010169">
    <property type="entry name" value="AcOrn-deacetyl"/>
</dbReference>
<comment type="caution">
    <text evidence="11">The sequence shown here is derived from an EMBL/GenBank/DDBJ whole genome shotgun (WGS) entry which is preliminary data.</text>
</comment>
<dbReference type="RefSeq" id="WP_099471537.1">
    <property type="nucleotide sequence ID" value="NZ_CAXBMK010000005.1"/>
</dbReference>
<dbReference type="PROSITE" id="PS00759">
    <property type="entry name" value="ARGE_DAPE_CPG2_2"/>
    <property type="match status" value="1"/>
</dbReference>
<keyword evidence="12" id="KW-1185">Reference proteome</keyword>
<dbReference type="GO" id="GO:0006526">
    <property type="term" value="P:L-arginine biosynthetic process"/>
    <property type="evidence" value="ECO:0007669"/>
    <property type="project" value="UniProtKB-KW"/>
</dbReference>
<evidence type="ECO:0000256" key="4">
    <source>
        <dbReference type="ARBA" id="ARBA00022571"/>
    </source>
</evidence>
<keyword evidence="6" id="KW-0479">Metal-binding</keyword>
<dbReference type="AlphaFoldDB" id="A0A2G4YUD6"/>
<keyword evidence="9" id="KW-0170">Cobalt</keyword>
<dbReference type="InterPro" id="IPR002933">
    <property type="entry name" value="Peptidase_M20"/>
</dbReference>
<proteinExistence type="inferred from homology"/>
<keyword evidence="3" id="KW-0963">Cytoplasm</keyword>